<gene>
    <name evidence="1" type="ORF">HWQ62_00235</name>
</gene>
<dbReference type="EMBL" id="MT663536">
    <property type="protein sequence ID" value="QOI90372.1"/>
    <property type="molecule type" value="Genomic_DNA"/>
</dbReference>
<reference evidence="1" key="1">
    <citation type="submission" date="2020-06" db="EMBL/GenBank/DDBJ databases">
        <title>Lateral gene transfer of anion-conducting channel rhodopsins between green algae and giant viruses.</title>
        <authorList>
            <person name="Rozenberg A."/>
            <person name="Oppermann J."/>
            <person name="Wietek J."/>
            <person name="Fernandez Lahore R.G."/>
            <person name="Sandaa R.-A."/>
            <person name="Bratbak G."/>
            <person name="Hegemann P."/>
            <person name="Beja O."/>
        </authorList>
    </citation>
    <scope>NUCLEOTIDE SEQUENCE</scope>
    <source>
        <strain evidence="1">01B</strain>
    </source>
</reference>
<proteinExistence type="predicted"/>
<sequence>MNTDRFINSPDHIRDNVIELGFNVIDRLEIIKKNTELEETYERIIGGTVSNTQEKASRKSIDGVVEKYKSKCHSLNVIIKDESRQTI</sequence>
<accession>A0A7M3UNT7</accession>
<organismHost>
    <name type="scientific">Pyramimonas plurioculata</name>
    <dbReference type="NCBI Taxonomy" id="36893"/>
</organismHost>
<protein>
    <submittedName>
        <fullName evidence="1">Uncharacterized protein</fullName>
    </submittedName>
</protein>
<name>A0A7M3UNT7_POV01</name>
<evidence type="ECO:0000313" key="1">
    <source>
        <dbReference type="EMBL" id="QOI90372.1"/>
    </source>
</evidence>
<organism evidence="1">
    <name type="scientific">Pyramimonas orientalis virus</name>
    <name type="common">PoV01</name>
    <dbReference type="NCBI Taxonomy" id="455367"/>
    <lineage>
        <taxon>Viruses</taxon>
        <taxon>Varidnaviria</taxon>
        <taxon>Bamfordvirae</taxon>
        <taxon>Nucleocytoviricota</taxon>
        <taxon>Megaviricetes</taxon>
        <taxon>Imitervirales</taxon>
        <taxon>Allomimiviridae</taxon>
        <taxon>Heliosvirus</taxon>
        <taxon>Heliosvirus raunefjordenense</taxon>
    </lineage>
</organism>